<gene>
    <name evidence="2" type="ORF">HNQ61_003749</name>
</gene>
<evidence type="ECO:0000313" key="2">
    <source>
        <dbReference type="EMBL" id="MBB6072088.1"/>
    </source>
</evidence>
<dbReference type="PANTHER" id="PTHR40394:SF2">
    <property type="entry name" value="QUINOL:CYTOCHROME C OXIDOREDUCTASE MEMBRANE PROTEIN"/>
    <property type="match status" value="1"/>
</dbReference>
<evidence type="ECO:0000313" key="3">
    <source>
        <dbReference type="Proteomes" id="UP000582837"/>
    </source>
</evidence>
<dbReference type="Proteomes" id="UP000582837">
    <property type="component" value="Unassembled WGS sequence"/>
</dbReference>
<sequence length="172" mass="18481">MSKLQTGVLGVFPHLDTATDAIRSLRAQGYELTVYSPTPRHEVEEALGTKESPVRIFTLIGAFTGTAAGTALATWASLDWPLVVGGKEIIALPGFSVIMFELTILLGALSTVAGLFILGRMPHVGPPEAPMYHPSFTAGNFGVFAHAPRDRYGDVQRIMNESGSEEVLVDQR</sequence>
<evidence type="ECO:0008006" key="4">
    <source>
        <dbReference type="Google" id="ProtNLM"/>
    </source>
</evidence>
<keyword evidence="3" id="KW-1185">Reference proteome</keyword>
<dbReference type="EMBL" id="JACHIA010000012">
    <property type="protein sequence ID" value="MBB6072088.1"/>
    <property type="molecule type" value="Genomic_DNA"/>
</dbReference>
<comment type="caution">
    <text evidence="2">The sequence shown here is derived from an EMBL/GenBank/DDBJ whole genome shotgun (WGS) entry which is preliminary data.</text>
</comment>
<proteinExistence type="predicted"/>
<dbReference type="Pfam" id="PF11821">
    <property type="entry name" value="ActD"/>
    <property type="match status" value="1"/>
</dbReference>
<feature type="transmembrane region" description="Helical" evidence="1">
    <location>
        <begin position="56"/>
        <end position="78"/>
    </location>
</feature>
<reference evidence="2 3" key="1">
    <citation type="submission" date="2020-08" db="EMBL/GenBank/DDBJ databases">
        <title>Genomic Encyclopedia of Type Strains, Phase IV (KMG-IV): sequencing the most valuable type-strain genomes for metagenomic binning, comparative biology and taxonomic classification.</title>
        <authorList>
            <person name="Goeker M."/>
        </authorList>
    </citation>
    <scope>NUCLEOTIDE SEQUENCE [LARGE SCALE GENOMIC DNA]</scope>
    <source>
        <strain evidence="2 3">DSM 29007</strain>
    </source>
</reference>
<organism evidence="2 3">
    <name type="scientific">Longimicrobium terrae</name>
    <dbReference type="NCBI Taxonomy" id="1639882"/>
    <lineage>
        <taxon>Bacteria</taxon>
        <taxon>Pseudomonadati</taxon>
        <taxon>Gemmatimonadota</taxon>
        <taxon>Longimicrobiia</taxon>
        <taxon>Longimicrobiales</taxon>
        <taxon>Longimicrobiaceae</taxon>
        <taxon>Longimicrobium</taxon>
    </lineage>
</organism>
<keyword evidence="1" id="KW-0812">Transmembrane</keyword>
<feature type="transmembrane region" description="Helical" evidence="1">
    <location>
        <begin position="90"/>
        <end position="118"/>
    </location>
</feature>
<keyword evidence="1" id="KW-0472">Membrane</keyword>
<dbReference type="AlphaFoldDB" id="A0A841H289"/>
<evidence type="ECO:0000256" key="1">
    <source>
        <dbReference type="SAM" id="Phobius"/>
    </source>
</evidence>
<dbReference type="PANTHER" id="PTHR40394">
    <property type="entry name" value="LIPOPROTEIN-RELATED"/>
    <property type="match status" value="1"/>
</dbReference>
<accession>A0A841H289</accession>
<protein>
    <recommendedName>
        <fullName evidence="4">DUF3341 domain-containing protein</fullName>
    </recommendedName>
</protein>
<name>A0A841H289_9BACT</name>
<dbReference type="InterPro" id="IPR021776">
    <property type="entry name" value="ActD"/>
</dbReference>
<dbReference type="RefSeq" id="WP_170034764.1">
    <property type="nucleotide sequence ID" value="NZ_JABDTL010000001.1"/>
</dbReference>
<keyword evidence="1" id="KW-1133">Transmembrane helix</keyword>